<comment type="caution">
    <text evidence="1">The sequence shown here is derived from an EMBL/GenBank/DDBJ whole genome shotgun (WGS) entry which is preliminary data.</text>
</comment>
<protein>
    <recommendedName>
        <fullName evidence="3">Protein kinase domain-containing protein</fullName>
    </recommendedName>
</protein>
<sequence length="70" mass="7303">MAGSAVGSDSTSQPAGQMIIASAACAPAAARHRLMNKDLHGKNVMIEATQYRKLEILSLSPATSKGRSTF</sequence>
<evidence type="ECO:0008006" key="3">
    <source>
        <dbReference type="Google" id="ProtNLM"/>
    </source>
</evidence>
<proteinExistence type="predicted"/>
<name>A0ABQ1DHA0_PSECI</name>
<accession>A0ABQ1DHA0</accession>
<organism evidence="1 2">
    <name type="scientific">Pseudomonas cichorii</name>
    <dbReference type="NCBI Taxonomy" id="36746"/>
    <lineage>
        <taxon>Bacteria</taxon>
        <taxon>Pseudomonadati</taxon>
        <taxon>Pseudomonadota</taxon>
        <taxon>Gammaproteobacteria</taxon>
        <taxon>Pseudomonadales</taxon>
        <taxon>Pseudomonadaceae</taxon>
        <taxon>Pseudomonas</taxon>
    </lineage>
</organism>
<evidence type="ECO:0000313" key="1">
    <source>
        <dbReference type="EMBL" id="GFM90252.1"/>
    </source>
</evidence>
<evidence type="ECO:0000313" key="2">
    <source>
        <dbReference type="Proteomes" id="UP000614982"/>
    </source>
</evidence>
<dbReference type="Proteomes" id="UP000614982">
    <property type="component" value="Unassembled WGS sequence"/>
</dbReference>
<gene>
    <name evidence="1" type="ORF">PSCICP_02240</name>
</gene>
<reference evidence="1 2" key="1">
    <citation type="submission" date="2020-05" db="EMBL/GenBank/DDBJ databases">
        <title>Genetic diversity of Pseudomonas cichorii.</title>
        <authorList>
            <person name="Tani S."/>
            <person name="Yagi H."/>
            <person name="Hashimoto S."/>
            <person name="Iiyama K."/>
            <person name="Furuya N."/>
        </authorList>
    </citation>
    <scope>NUCLEOTIDE SEQUENCE [LARGE SCALE GENOMIC DNA]</scope>
    <source>
        <strain evidence="1 2">LMG 2162</strain>
    </source>
</reference>
<dbReference type="EMBL" id="BLWA01000001">
    <property type="protein sequence ID" value="GFM90252.1"/>
    <property type="molecule type" value="Genomic_DNA"/>
</dbReference>
<keyword evidence="2" id="KW-1185">Reference proteome</keyword>